<dbReference type="OrthoDB" id="1099022at2"/>
<feature type="chain" id="PRO_5015776724" description="DUF4838 domain-containing protein" evidence="1">
    <location>
        <begin position="20"/>
        <end position="725"/>
    </location>
</feature>
<name>A0A2S7WMT1_9FLAO</name>
<sequence length="725" mass="84796">MLKRYNLFILFIFCLSSCAQNKAIFYSKTEKIIPVINVPLSADILLSNAAEDFKTNFKIITGESLRIERSDGLNDNYNYIVLRINPTQKENFCIYRKEKNITIQGTSAQNLVFGINDFFKKYTSLSFTQKNKGVVNSKLDSIIDTPKKFSVCSTPSFEYREPYFSTNFNTNFSNWNKTNYLEKEWGIWGHNLPKILKEYDLPESVYAKNGSKRLKKQFCFTSDSLFKYVNKKVKLIYDSDHAFNKFMILPNDNNIVCTCSTCKAVGNTKNDAAPAVFTFLNKLAKIHTNKRFFTAAYITVKNVPRFKAEFNTGIFYSTINIQKGIPIEKSSYFKGFEKDIKKWRKYVNNVYIWDYSVNYDNYFDIYPSLSVTQQNLKLYKKLGVNGVFIHGSEYSYHTFQELKSTVFAKLLWNINLDINKEIAYYFNKRFSKKLAESLTNYYTFIDEAFAVNNKELGIYSGINKTTKKYLDPKVFFDFYEEFDLHTQANKYDKDYLKLATALTFLKLEIMRDYGYGKYGFASLNKDKEIIVKNDIGKLLDKLTVYSKSSNVKTYNEIKYKIEDYVDGWRKKIFNAHKRKHLFFKKPFEVLSKLDEGYQNTKILNDGAFGLRDYNTNWHIVSVDDLILKINKKDVDGAKKIALSFLQDQKHSIYYPNSVEILDTNNNLIRKIDIKSKNNKLEIKEVSIKIPNEFDSEQLPETFILHIKKNKINGKNLLACDEIIFY</sequence>
<protein>
    <recommendedName>
        <fullName evidence="4">DUF4838 domain-containing protein</fullName>
    </recommendedName>
</protein>
<gene>
    <name evidence="2" type="ORF">BTO18_06710</name>
</gene>
<keyword evidence="1" id="KW-0732">Signal</keyword>
<accession>A0A2S7WMT1</accession>
<evidence type="ECO:0000256" key="1">
    <source>
        <dbReference type="SAM" id="SignalP"/>
    </source>
</evidence>
<dbReference type="EMBL" id="MSCN01000001">
    <property type="protein sequence ID" value="PQJ78893.1"/>
    <property type="molecule type" value="Genomic_DNA"/>
</dbReference>
<organism evidence="2 3">
    <name type="scientific">Polaribacter porphyrae</name>
    <dbReference type="NCBI Taxonomy" id="1137780"/>
    <lineage>
        <taxon>Bacteria</taxon>
        <taxon>Pseudomonadati</taxon>
        <taxon>Bacteroidota</taxon>
        <taxon>Flavobacteriia</taxon>
        <taxon>Flavobacteriales</taxon>
        <taxon>Flavobacteriaceae</taxon>
    </lineage>
</organism>
<dbReference type="Pfam" id="PF16126">
    <property type="entry name" value="DUF4838"/>
    <property type="match status" value="1"/>
</dbReference>
<evidence type="ECO:0000313" key="3">
    <source>
        <dbReference type="Proteomes" id="UP000238882"/>
    </source>
</evidence>
<feature type="signal peptide" evidence="1">
    <location>
        <begin position="1"/>
        <end position="19"/>
    </location>
</feature>
<keyword evidence="3" id="KW-1185">Reference proteome</keyword>
<evidence type="ECO:0008006" key="4">
    <source>
        <dbReference type="Google" id="ProtNLM"/>
    </source>
</evidence>
<dbReference type="AlphaFoldDB" id="A0A2S7WMT1"/>
<dbReference type="PANTHER" id="PTHR47406">
    <property type="entry name" value="COAGULATION FACTOR 5/8 TYPE, C-TERMINAL"/>
    <property type="match status" value="1"/>
</dbReference>
<dbReference type="InterPro" id="IPR032287">
    <property type="entry name" value="DUF4838"/>
</dbReference>
<dbReference type="Proteomes" id="UP000238882">
    <property type="component" value="Unassembled WGS sequence"/>
</dbReference>
<proteinExistence type="predicted"/>
<comment type="caution">
    <text evidence="2">The sequence shown here is derived from an EMBL/GenBank/DDBJ whole genome shotgun (WGS) entry which is preliminary data.</text>
</comment>
<reference evidence="2 3" key="1">
    <citation type="submission" date="2016-12" db="EMBL/GenBank/DDBJ databases">
        <title>Trade-off between light-utilization and light-protection in marine flavobacteria.</title>
        <authorList>
            <person name="Kumagai Y."/>
            <person name="Yoshizawa S."/>
            <person name="Kogure K."/>
            <person name="Iwasaki W."/>
        </authorList>
    </citation>
    <scope>NUCLEOTIDE SEQUENCE [LARGE SCALE GENOMIC DNA]</scope>
    <source>
        <strain evidence="2 3">NBRC 108759</strain>
    </source>
</reference>
<dbReference type="PANTHER" id="PTHR47406:SF2">
    <property type="entry name" value="ALPHA GLUCURONIDASE N-TERMINAL DOMAIN-CONTAINING PROTEIN"/>
    <property type="match status" value="1"/>
</dbReference>
<evidence type="ECO:0000313" key="2">
    <source>
        <dbReference type="EMBL" id="PQJ78893.1"/>
    </source>
</evidence>
<dbReference type="RefSeq" id="WP_105015489.1">
    <property type="nucleotide sequence ID" value="NZ_MSCN01000001.1"/>
</dbReference>